<gene>
    <name evidence="2" type="ORF">GCM10022421_23720</name>
</gene>
<name>A0ABP7E7S7_9GAMM</name>
<dbReference type="Gene3D" id="3.90.25.10">
    <property type="entry name" value="UDP-galactose 4-epimerase, domain 1"/>
    <property type="match status" value="1"/>
</dbReference>
<dbReference type="InterPro" id="IPR036291">
    <property type="entry name" value="NAD(P)-bd_dom_sf"/>
</dbReference>
<dbReference type="SUPFAM" id="SSF51735">
    <property type="entry name" value="NAD(P)-binding Rossmann-fold domains"/>
    <property type="match status" value="1"/>
</dbReference>
<dbReference type="Pfam" id="PF01370">
    <property type="entry name" value="Epimerase"/>
    <property type="match status" value="1"/>
</dbReference>
<dbReference type="Proteomes" id="UP001501479">
    <property type="component" value="Unassembled WGS sequence"/>
</dbReference>
<reference evidence="3" key="1">
    <citation type="journal article" date="2019" name="Int. J. Syst. Evol. Microbiol.">
        <title>The Global Catalogue of Microorganisms (GCM) 10K type strain sequencing project: providing services to taxonomists for standard genome sequencing and annotation.</title>
        <authorList>
            <consortium name="The Broad Institute Genomics Platform"/>
            <consortium name="The Broad Institute Genome Sequencing Center for Infectious Disease"/>
            <person name="Wu L."/>
            <person name="Ma J."/>
        </authorList>
    </citation>
    <scope>NUCLEOTIDE SEQUENCE [LARGE SCALE GENOMIC DNA]</scope>
    <source>
        <strain evidence="3">JCM 17329</strain>
    </source>
</reference>
<evidence type="ECO:0000313" key="3">
    <source>
        <dbReference type="Proteomes" id="UP001501479"/>
    </source>
</evidence>
<dbReference type="InterPro" id="IPR001509">
    <property type="entry name" value="Epimerase_deHydtase"/>
</dbReference>
<evidence type="ECO:0000313" key="2">
    <source>
        <dbReference type="EMBL" id="GAA3715395.1"/>
    </source>
</evidence>
<keyword evidence="3" id="KW-1185">Reference proteome</keyword>
<feature type="domain" description="NAD-dependent epimerase/dehydratase" evidence="1">
    <location>
        <begin position="3"/>
        <end position="222"/>
    </location>
</feature>
<accession>A0ABP7E7S7</accession>
<dbReference type="EMBL" id="BAABDS010000036">
    <property type="protein sequence ID" value="GAA3715395.1"/>
    <property type="molecule type" value="Genomic_DNA"/>
</dbReference>
<proteinExistence type="predicted"/>
<protein>
    <submittedName>
        <fullName evidence="2">NAD(P)-dependent oxidoreductase</fullName>
    </submittedName>
</protein>
<dbReference type="PANTHER" id="PTHR43245">
    <property type="entry name" value="BIFUNCTIONAL POLYMYXIN RESISTANCE PROTEIN ARNA"/>
    <property type="match status" value="1"/>
</dbReference>
<dbReference type="RefSeq" id="WP_344965035.1">
    <property type="nucleotide sequence ID" value="NZ_BAABDS010000036.1"/>
</dbReference>
<dbReference type="Gene3D" id="3.40.50.720">
    <property type="entry name" value="NAD(P)-binding Rossmann-like Domain"/>
    <property type="match status" value="1"/>
</dbReference>
<evidence type="ECO:0000259" key="1">
    <source>
        <dbReference type="Pfam" id="PF01370"/>
    </source>
</evidence>
<dbReference type="InterPro" id="IPR050177">
    <property type="entry name" value="Lipid_A_modif_metabolic_enz"/>
</dbReference>
<organism evidence="2 3">
    <name type="scientific">Oceanisphaera sediminis</name>
    <dbReference type="NCBI Taxonomy" id="981381"/>
    <lineage>
        <taxon>Bacteria</taxon>
        <taxon>Pseudomonadati</taxon>
        <taxon>Pseudomonadota</taxon>
        <taxon>Gammaproteobacteria</taxon>
        <taxon>Aeromonadales</taxon>
        <taxon>Aeromonadaceae</taxon>
        <taxon>Oceanisphaera</taxon>
    </lineage>
</organism>
<sequence>MRVLLTGATGFIGRHVLDALQQRGIDTLTLGRHRPPGDGGFIQADLLHDDLALRLKGCEASHLLHLAWYTEPGQFWHSPLNTDWQRASQRLAQAFIAQGGQHLVAAGSCAEYDWSLGLCCEDETALNPASLYGQAKNATRLQYETLCHRHQVRLAWGRVFFPYGQGEPVGKLLPSVRDALLGQRPAFAINTEARRDYIHVSDVAAAFLTLLTSPAQGAYNIGSGQPVRLAELIKHMAEELNQDPFPLLNLSVDRQDEPPLITADINKLTKLSWCCHTPLEKGIRAFKLKNLNPHIN</sequence>
<dbReference type="PANTHER" id="PTHR43245:SF13">
    <property type="entry name" value="UDP-D-APIOSE_UDP-D-XYLOSE SYNTHASE 2"/>
    <property type="match status" value="1"/>
</dbReference>
<comment type="caution">
    <text evidence="2">The sequence shown here is derived from an EMBL/GenBank/DDBJ whole genome shotgun (WGS) entry which is preliminary data.</text>
</comment>